<evidence type="ECO:0000313" key="2">
    <source>
        <dbReference type="Proteomes" id="UP000838756"/>
    </source>
</evidence>
<proteinExistence type="predicted"/>
<sequence>MNKHFMERLVVQGKVEGKRSKAHETKRLRLKVKEMLSSTADIKFFRIITRNKHSMERLVVRRKVEGKPSRGRSPTRWTDIIKAATQTSIVQCSRNAEDRNKWRRIAGAAVAIENVPRPLCQE</sequence>
<dbReference type="Proteomes" id="UP000838756">
    <property type="component" value="Unassembled WGS sequence"/>
</dbReference>
<keyword evidence="2" id="KW-1185">Reference proteome</keyword>
<organism evidence="1 2">
    <name type="scientific">Pararge aegeria aegeria</name>
    <dbReference type="NCBI Taxonomy" id="348720"/>
    <lineage>
        <taxon>Eukaryota</taxon>
        <taxon>Metazoa</taxon>
        <taxon>Ecdysozoa</taxon>
        <taxon>Arthropoda</taxon>
        <taxon>Hexapoda</taxon>
        <taxon>Insecta</taxon>
        <taxon>Pterygota</taxon>
        <taxon>Neoptera</taxon>
        <taxon>Endopterygota</taxon>
        <taxon>Lepidoptera</taxon>
        <taxon>Glossata</taxon>
        <taxon>Ditrysia</taxon>
        <taxon>Papilionoidea</taxon>
        <taxon>Nymphalidae</taxon>
        <taxon>Satyrinae</taxon>
        <taxon>Satyrini</taxon>
        <taxon>Parargina</taxon>
        <taxon>Pararge</taxon>
    </lineage>
</organism>
<gene>
    <name evidence="1" type="primary">jg13209</name>
    <name evidence="1" type="ORF">PAEG_LOCUS12533</name>
</gene>
<reference evidence="1" key="1">
    <citation type="submission" date="2022-03" db="EMBL/GenBank/DDBJ databases">
        <authorList>
            <person name="Lindestad O."/>
        </authorList>
    </citation>
    <scope>NUCLEOTIDE SEQUENCE</scope>
</reference>
<comment type="caution">
    <text evidence="1">The sequence shown here is derived from an EMBL/GenBank/DDBJ whole genome shotgun (WGS) entry which is preliminary data.</text>
</comment>
<dbReference type="OrthoDB" id="7490433at2759"/>
<evidence type="ECO:0000313" key="1">
    <source>
        <dbReference type="EMBL" id="CAH2234786.1"/>
    </source>
</evidence>
<protein>
    <submittedName>
        <fullName evidence="1">Jg13209 protein</fullName>
    </submittedName>
</protein>
<accession>A0A8S4RD71</accession>
<dbReference type="EMBL" id="CAKXAJ010025084">
    <property type="protein sequence ID" value="CAH2234786.1"/>
    <property type="molecule type" value="Genomic_DNA"/>
</dbReference>
<name>A0A8S4RD71_9NEOP</name>
<dbReference type="AlphaFoldDB" id="A0A8S4RD71"/>